<comment type="similarity">
    <text evidence="1 4">Belongs to the thiolase-like superfamily. Thiolase family.</text>
</comment>
<feature type="domain" description="Thiolase C-terminal" evidence="6">
    <location>
        <begin position="47"/>
        <end position="116"/>
    </location>
</feature>
<evidence type="ECO:0000313" key="8">
    <source>
        <dbReference type="Proteomes" id="UP000314986"/>
    </source>
</evidence>
<dbReference type="InterPro" id="IPR020617">
    <property type="entry name" value="Thiolase_C"/>
</dbReference>
<dbReference type="InterPro" id="IPR016039">
    <property type="entry name" value="Thiolase-like"/>
</dbReference>
<dbReference type="Proteomes" id="UP000314986">
    <property type="component" value="Unassembled WGS sequence"/>
</dbReference>
<sequence length="129" mass="13460">FEAMSKLKPAFAKGVSGTVTAANASGINDGAAAVILMKKSETDKKCLKPLAQIISWAEAGLDPAIMGVGPIAAIRKAVEKAGWTLDEVDLFEINEAFASQSVAVVKELGINPEKVRNADITIGTTTKCN</sequence>
<reference evidence="8" key="2">
    <citation type="journal article" date="2007" name="PLoS Biol.">
        <title>Survey sequencing and comparative analysis of the elephant shark (Callorhinchus milii) genome.</title>
        <authorList>
            <person name="Venkatesh B."/>
            <person name="Kirkness E.F."/>
            <person name="Loh Y.H."/>
            <person name="Halpern A.L."/>
            <person name="Lee A.P."/>
            <person name="Johnson J."/>
            <person name="Dandona N."/>
            <person name="Viswanathan L.D."/>
            <person name="Tay A."/>
            <person name="Venter J.C."/>
            <person name="Strausberg R.L."/>
            <person name="Brenner S."/>
        </authorList>
    </citation>
    <scope>NUCLEOTIDE SEQUENCE [LARGE SCALE GENOMIC DNA]</scope>
</reference>
<evidence type="ECO:0000259" key="6">
    <source>
        <dbReference type="Pfam" id="PF02803"/>
    </source>
</evidence>
<evidence type="ECO:0000259" key="5">
    <source>
        <dbReference type="Pfam" id="PF00108"/>
    </source>
</evidence>
<dbReference type="PANTHER" id="PTHR18919:SF107">
    <property type="entry name" value="ACETYL-COA ACETYLTRANSFERASE, CYTOSOLIC"/>
    <property type="match status" value="1"/>
</dbReference>
<dbReference type="Ensembl" id="ENSCMIT00000013336.1">
    <property type="protein sequence ID" value="ENSCMIP00000013044.1"/>
    <property type="gene ID" value="ENSCMIG00000006595.1"/>
</dbReference>
<reference evidence="7" key="5">
    <citation type="submission" date="2025-09" db="UniProtKB">
        <authorList>
            <consortium name="Ensembl"/>
        </authorList>
    </citation>
    <scope>IDENTIFICATION</scope>
</reference>
<reference evidence="8" key="3">
    <citation type="journal article" date="2014" name="Nature">
        <title>Elephant shark genome provides unique insights into gnathostome evolution.</title>
        <authorList>
            <consortium name="International Elephant Shark Genome Sequencing Consortium"/>
            <person name="Venkatesh B."/>
            <person name="Lee A.P."/>
            <person name="Ravi V."/>
            <person name="Maurya A.K."/>
            <person name="Lian M.M."/>
            <person name="Swann J.B."/>
            <person name="Ohta Y."/>
            <person name="Flajnik M.F."/>
            <person name="Sutoh Y."/>
            <person name="Kasahara M."/>
            <person name="Hoon S."/>
            <person name="Gangu V."/>
            <person name="Roy S.W."/>
            <person name="Irimia M."/>
            <person name="Korzh V."/>
            <person name="Kondrychyn I."/>
            <person name="Lim Z.W."/>
            <person name="Tay B.H."/>
            <person name="Tohari S."/>
            <person name="Kong K.W."/>
            <person name="Ho S."/>
            <person name="Lorente-Galdos B."/>
            <person name="Quilez J."/>
            <person name="Marques-Bonet T."/>
            <person name="Raney B.J."/>
            <person name="Ingham P.W."/>
            <person name="Tay A."/>
            <person name="Hillier L.W."/>
            <person name="Minx P."/>
            <person name="Boehm T."/>
            <person name="Wilson R.K."/>
            <person name="Brenner S."/>
            <person name="Warren W.C."/>
        </authorList>
    </citation>
    <scope>NUCLEOTIDE SEQUENCE [LARGE SCALE GENOMIC DNA]</scope>
</reference>
<dbReference type="Gene3D" id="3.40.47.10">
    <property type="match status" value="2"/>
</dbReference>
<accession>A0A4W3HVD1</accession>
<evidence type="ECO:0000313" key="7">
    <source>
        <dbReference type="Ensembl" id="ENSCMIP00000013044.1"/>
    </source>
</evidence>
<dbReference type="Pfam" id="PF00108">
    <property type="entry name" value="Thiolase_N"/>
    <property type="match status" value="1"/>
</dbReference>
<proteinExistence type="inferred from homology"/>
<reference evidence="7" key="4">
    <citation type="submission" date="2025-08" db="UniProtKB">
        <authorList>
            <consortium name="Ensembl"/>
        </authorList>
    </citation>
    <scope>IDENTIFICATION</scope>
</reference>
<dbReference type="InterPro" id="IPR020616">
    <property type="entry name" value="Thiolase_N"/>
</dbReference>
<organism evidence="7 8">
    <name type="scientific">Callorhinchus milii</name>
    <name type="common">Ghost shark</name>
    <dbReference type="NCBI Taxonomy" id="7868"/>
    <lineage>
        <taxon>Eukaryota</taxon>
        <taxon>Metazoa</taxon>
        <taxon>Chordata</taxon>
        <taxon>Craniata</taxon>
        <taxon>Vertebrata</taxon>
        <taxon>Chondrichthyes</taxon>
        <taxon>Holocephali</taxon>
        <taxon>Chimaeriformes</taxon>
        <taxon>Callorhinchidae</taxon>
        <taxon>Callorhinchus</taxon>
    </lineage>
</organism>
<evidence type="ECO:0000256" key="3">
    <source>
        <dbReference type="ARBA" id="ARBA00023315"/>
    </source>
</evidence>
<dbReference type="PANTHER" id="PTHR18919">
    <property type="entry name" value="ACETYL-COA C-ACYLTRANSFERASE"/>
    <property type="match status" value="1"/>
</dbReference>
<protein>
    <submittedName>
        <fullName evidence="7">Acetyl-CoA acetyltransferase 2</fullName>
    </submittedName>
</protein>
<feature type="domain" description="Thiolase N-terminal" evidence="5">
    <location>
        <begin position="2"/>
        <end position="40"/>
    </location>
</feature>
<dbReference type="GeneTree" id="ENSGT01030000234626"/>
<keyword evidence="2 4" id="KW-0808">Transferase</keyword>
<dbReference type="GO" id="GO:0016747">
    <property type="term" value="F:acyltransferase activity, transferring groups other than amino-acyl groups"/>
    <property type="evidence" value="ECO:0007669"/>
    <property type="project" value="InterPro"/>
</dbReference>
<evidence type="ECO:0000256" key="2">
    <source>
        <dbReference type="ARBA" id="ARBA00022679"/>
    </source>
</evidence>
<evidence type="ECO:0000256" key="4">
    <source>
        <dbReference type="RuleBase" id="RU003557"/>
    </source>
</evidence>
<dbReference type="Pfam" id="PF02803">
    <property type="entry name" value="Thiolase_C"/>
    <property type="match status" value="1"/>
</dbReference>
<name>A0A4W3HVD1_CALMI</name>
<keyword evidence="8" id="KW-1185">Reference proteome</keyword>
<dbReference type="AlphaFoldDB" id="A0A4W3HVD1"/>
<keyword evidence="3 4" id="KW-0012">Acyltransferase</keyword>
<evidence type="ECO:0000256" key="1">
    <source>
        <dbReference type="ARBA" id="ARBA00010982"/>
    </source>
</evidence>
<dbReference type="SUPFAM" id="SSF53901">
    <property type="entry name" value="Thiolase-like"/>
    <property type="match status" value="1"/>
</dbReference>
<reference evidence="8" key="1">
    <citation type="journal article" date="2006" name="Science">
        <title>Ancient noncoding elements conserved in the human genome.</title>
        <authorList>
            <person name="Venkatesh B."/>
            <person name="Kirkness E.F."/>
            <person name="Loh Y.H."/>
            <person name="Halpern A.L."/>
            <person name="Lee A.P."/>
            <person name="Johnson J."/>
            <person name="Dandona N."/>
            <person name="Viswanathan L.D."/>
            <person name="Tay A."/>
            <person name="Venter J.C."/>
            <person name="Strausberg R.L."/>
            <person name="Brenner S."/>
        </authorList>
    </citation>
    <scope>NUCLEOTIDE SEQUENCE [LARGE SCALE GENOMIC DNA]</scope>
</reference>